<name>A0A5F8GYG1_MONDO</name>
<dbReference type="KEGG" id="mdo:100022216"/>
<sequence>MEGAHDLPRAINFPFLHPCFHLQGRRNQEEKSSHRLIKGWFGRTMSSVSQSEEKPNLGKMVSDSANQNTMPMDLLYVVERMNKSSKESCLHFRDSILMEYAFGGVPVVFALNVVFWLIAIFIYAFLRKAAWDYGRLGLLADHNRTSLISMFFGEQTEKISPLEATLEEQGRDTGYFSWFFNTVLMKKEKLVRKCGDDAKIYLDFQIHLIFLFTFLCVPSLGVILPINYSGEILDPDTNFGSFTIVNVSKNYNILWVHSLFSFFYFLITFAFMTHHSQQIKPKESMMTKTLMITYIPKEISDPEIIMKHFHEAYPTCKVVGVYFCYDLQKLIELDNQRQYAMKGRLFYNLYHQTKGKKMIRVHPCSCICFCHFCKCFKEVDAEQYYSELEERLTDEFNAERSQVYQKRLDVAFVTFQSEKSTSVVLKDYKWSYCGKSPQQSSVTSEIQSHRWKVYYASHPKDIIWEHLRIRGFYWWARFLFINSCLFFLIFFLTTPSNIMTTIITLNVTRPIRNVKNPIINQFFSCVLLWACTVILPFIVYYSSFLEKHWTRSTQNLFTVFKCYFLLIFMVIILPSLGLTSLNVFFRWLFDSAFLDKAYVKFRCVFLPDNGAFFVNYVITTSLIGMGCELLRVESLLFYAIRLFFSQSEAERINIRQDQTIAFEYGREYSWICCVIGVVMSYSITCPIIVPFGLLYVCMKHITDKYNLYYAYAPTKLKEDFHLVGVYQVMVAPILAILWLLFFTMAHLGFHPITLFTLTILFISIMISFANVCFGKFWRKEPIYKEGEEFAEENLQRLFSRPFFMANLYVAPVLQEMEMSLTPATSPGRQSYGTMSSQLDALDVEEESGPQSFSSEVGTAQGEFQEGLLMEGKDCNN</sequence>
<evidence type="ECO:0000256" key="1">
    <source>
        <dbReference type="ARBA" id="ARBA00004141"/>
    </source>
</evidence>
<reference evidence="12" key="3">
    <citation type="submission" date="2025-09" db="UniProtKB">
        <authorList>
            <consortium name="Ensembl"/>
        </authorList>
    </citation>
    <scope>IDENTIFICATION</scope>
</reference>
<dbReference type="CTD" id="57156"/>
<feature type="transmembrane region" description="Helical" evidence="8">
    <location>
        <begin position="253"/>
        <end position="272"/>
    </location>
</feature>
<dbReference type="GeneTree" id="ENSGT00940000159072"/>
<dbReference type="InterPro" id="IPR045122">
    <property type="entry name" value="Csc1-like"/>
</dbReference>
<dbReference type="InterPro" id="IPR003864">
    <property type="entry name" value="CSC1/OSCA1-like_7TM"/>
</dbReference>
<proteinExistence type="inferred from homology"/>
<dbReference type="OrthoDB" id="1689567at2759"/>
<evidence type="ECO:0000256" key="2">
    <source>
        <dbReference type="ARBA" id="ARBA00007779"/>
    </source>
</evidence>
<evidence type="ECO:0000256" key="8">
    <source>
        <dbReference type="SAM" id="Phobius"/>
    </source>
</evidence>
<organism evidence="12 13">
    <name type="scientific">Monodelphis domestica</name>
    <name type="common">Gray short-tailed opossum</name>
    <dbReference type="NCBI Taxonomy" id="13616"/>
    <lineage>
        <taxon>Eukaryota</taxon>
        <taxon>Metazoa</taxon>
        <taxon>Chordata</taxon>
        <taxon>Craniata</taxon>
        <taxon>Vertebrata</taxon>
        <taxon>Euteleostomi</taxon>
        <taxon>Mammalia</taxon>
        <taxon>Metatheria</taxon>
        <taxon>Didelphimorphia</taxon>
        <taxon>Didelphidae</taxon>
        <taxon>Monodelphis</taxon>
    </lineage>
</organism>
<keyword evidence="13" id="KW-1185">Reference proteome</keyword>
<dbReference type="PANTHER" id="PTHR13018">
    <property type="entry name" value="PROBABLE MEMBRANE PROTEIN DUF221-RELATED"/>
    <property type="match status" value="1"/>
</dbReference>
<evidence type="ECO:0000256" key="7">
    <source>
        <dbReference type="ARBA" id="ARBA00036634"/>
    </source>
</evidence>
<evidence type="ECO:0000256" key="5">
    <source>
        <dbReference type="ARBA" id="ARBA00022989"/>
    </source>
</evidence>
<feature type="domain" description="CSC1/OSCA1-like cytosolic" evidence="11">
    <location>
        <begin position="288"/>
        <end position="466"/>
    </location>
</feature>
<dbReference type="PANTHER" id="PTHR13018:SF21">
    <property type="entry name" value="CALCIUM PERMEABLE STRESS-GATED CATION CHANNEL 1"/>
    <property type="match status" value="1"/>
</dbReference>
<evidence type="ECO:0000256" key="4">
    <source>
        <dbReference type="ARBA" id="ARBA00022692"/>
    </source>
</evidence>
<keyword evidence="4 8" id="KW-0812">Transmembrane</keyword>
<feature type="transmembrane region" description="Helical" evidence="8">
    <location>
        <begin position="668"/>
        <end position="698"/>
    </location>
</feature>
<evidence type="ECO:0000259" key="10">
    <source>
        <dbReference type="Pfam" id="PF13967"/>
    </source>
</evidence>
<dbReference type="Ensembl" id="ENSMODT00000070126.1">
    <property type="protein sequence ID" value="ENSMODP00000052658.1"/>
    <property type="gene ID" value="ENSMODG00000005511.4"/>
</dbReference>
<reference evidence="12" key="2">
    <citation type="submission" date="2025-08" db="UniProtKB">
        <authorList>
            <consortium name="Ensembl"/>
        </authorList>
    </citation>
    <scope>IDENTIFICATION</scope>
</reference>
<evidence type="ECO:0000256" key="6">
    <source>
        <dbReference type="ARBA" id="ARBA00023136"/>
    </source>
</evidence>
<dbReference type="InterPro" id="IPR027815">
    <property type="entry name" value="CSC1/OSCA1-like_cyt"/>
</dbReference>
<dbReference type="GO" id="GO:0005765">
    <property type="term" value="C:lysosomal membrane"/>
    <property type="evidence" value="ECO:0007669"/>
    <property type="project" value="Ensembl"/>
</dbReference>
<dbReference type="STRING" id="13616.ENSMODP00000052658"/>
<dbReference type="GeneID" id="100022216"/>
<dbReference type="GO" id="GO:0005227">
    <property type="term" value="F:calcium-activated cation channel activity"/>
    <property type="evidence" value="ECO:0000318"/>
    <property type="project" value="GO_Central"/>
</dbReference>
<keyword evidence="5 8" id="KW-1133">Transmembrane helix</keyword>
<reference evidence="12 13" key="1">
    <citation type="journal article" date="2007" name="Nature">
        <title>Genome of the marsupial Monodelphis domestica reveals innovation in non-coding sequences.</title>
        <authorList>
            <person name="Mikkelsen T.S."/>
            <person name="Wakefield M.J."/>
            <person name="Aken B."/>
            <person name="Amemiya C.T."/>
            <person name="Chang J.L."/>
            <person name="Duke S."/>
            <person name="Garber M."/>
            <person name="Gentles A.J."/>
            <person name="Goodstadt L."/>
            <person name="Heger A."/>
            <person name="Jurka J."/>
            <person name="Kamal M."/>
            <person name="Mauceli E."/>
            <person name="Searle S.M."/>
            <person name="Sharpe T."/>
            <person name="Baker M.L."/>
            <person name="Batzer M.A."/>
            <person name="Benos P.V."/>
            <person name="Belov K."/>
            <person name="Clamp M."/>
            <person name="Cook A."/>
            <person name="Cuff J."/>
            <person name="Das R."/>
            <person name="Davidow L."/>
            <person name="Deakin J.E."/>
            <person name="Fazzari M.J."/>
            <person name="Glass J.L."/>
            <person name="Grabherr M."/>
            <person name="Greally J.M."/>
            <person name="Gu W."/>
            <person name="Hore T.A."/>
            <person name="Huttley G.A."/>
            <person name="Kleber M."/>
            <person name="Jirtle R.L."/>
            <person name="Koina E."/>
            <person name="Lee J.T."/>
            <person name="Mahony S."/>
            <person name="Marra M.A."/>
            <person name="Miller R.D."/>
            <person name="Nicholls R.D."/>
            <person name="Oda M."/>
            <person name="Papenfuss A.T."/>
            <person name="Parra Z.E."/>
            <person name="Pollock D.D."/>
            <person name="Ray D.A."/>
            <person name="Schein J.E."/>
            <person name="Speed T.P."/>
            <person name="Thompson K."/>
            <person name="VandeBerg J.L."/>
            <person name="Wade C.M."/>
            <person name="Walker J.A."/>
            <person name="Waters P.D."/>
            <person name="Webber C."/>
            <person name="Weidman J.R."/>
            <person name="Xie X."/>
            <person name="Zody M.C."/>
            <person name="Baldwin J."/>
            <person name="Abdouelleil A."/>
            <person name="Abdulkadir J."/>
            <person name="Abebe A."/>
            <person name="Abera B."/>
            <person name="Abreu J."/>
            <person name="Acer S.C."/>
            <person name="Aftuck L."/>
            <person name="Alexander A."/>
            <person name="An P."/>
            <person name="Anderson E."/>
            <person name="Anderson S."/>
            <person name="Arachi H."/>
            <person name="Azer M."/>
            <person name="Bachantsang P."/>
            <person name="Barry A."/>
            <person name="Bayul T."/>
            <person name="Berlin A."/>
            <person name="Bessette D."/>
            <person name="Bloom T."/>
            <person name="Bloom T."/>
            <person name="Boguslavskiy L."/>
            <person name="Bonnet C."/>
            <person name="Boukhgalter B."/>
            <person name="Bourzgui I."/>
            <person name="Brown A."/>
            <person name="Cahill P."/>
            <person name="Channer S."/>
            <person name="Cheshatsang Y."/>
            <person name="Chuda L."/>
            <person name="Citroen M."/>
            <person name="Collymore A."/>
            <person name="Cooke P."/>
            <person name="Costello M."/>
            <person name="D'Aco K."/>
            <person name="Daza R."/>
            <person name="De Haan G."/>
            <person name="DeGray S."/>
            <person name="DeMaso C."/>
            <person name="Dhargay N."/>
            <person name="Dooley K."/>
            <person name="Dooley E."/>
            <person name="Doricent M."/>
            <person name="Dorje P."/>
            <person name="Dorjee K."/>
            <person name="Dupes A."/>
            <person name="Elong R."/>
            <person name="Falk J."/>
            <person name="Farina A."/>
            <person name="Faro S."/>
            <person name="Ferguson D."/>
            <person name="Fisher S."/>
            <person name="Foley C.D."/>
            <person name="Franke A."/>
            <person name="Friedrich D."/>
            <person name="Gadbois L."/>
            <person name="Gearin G."/>
            <person name="Gearin C.R."/>
            <person name="Giannoukos G."/>
            <person name="Goode T."/>
            <person name="Graham J."/>
            <person name="Grandbois E."/>
            <person name="Grewal S."/>
            <person name="Gyaltsen K."/>
            <person name="Hafez N."/>
            <person name="Hagos B."/>
            <person name="Hall J."/>
            <person name="Henson C."/>
            <person name="Hollinger A."/>
            <person name="Honan T."/>
            <person name="Huard M.D."/>
            <person name="Hughes L."/>
            <person name="Hurhula B."/>
            <person name="Husby M.E."/>
            <person name="Kamat A."/>
            <person name="Kanga B."/>
            <person name="Kashin S."/>
            <person name="Khazanovich D."/>
            <person name="Kisner P."/>
            <person name="Lance K."/>
            <person name="Lara M."/>
            <person name="Lee W."/>
            <person name="Lennon N."/>
            <person name="Letendre F."/>
            <person name="LeVine R."/>
            <person name="Lipovsky A."/>
            <person name="Liu X."/>
            <person name="Liu J."/>
            <person name="Liu S."/>
            <person name="Lokyitsang T."/>
            <person name="Lokyitsang Y."/>
            <person name="Lubonja R."/>
            <person name="Lui A."/>
            <person name="MacDonald P."/>
            <person name="Magnisalis V."/>
            <person name="Maru K."/>
            <person name="Matthews C."/>
            <person name="McCusker W."/>
            <person name="McDonough S."/>
            <person name="Mehta T."/>
            <person name="Meldrim J."/>
            <person name="Meneus L."/>
            <person name="Mihai O."/>
            <person name="Mihalev A."/>
            <person name="Mihova T."/>
            <person name="Mittelman R."/>
            <person name="Mlenga V."/>
            <person name="Montmayeur A."/>
            <person name="Mulrain L."/>
            <person name="Navidi A."/>
            <person name="Naylor J."/>
            <person name="Negash T."/>
            <person name="Nguyen T."/>
            <person name="Nguyen N."/>
            <person name="Nicol R."/>
            <person name="Norbu C."/>
            <person name="Norbu N."/>
            <person name="Novod N."/>
            <person name="O'Neill B."/>
            <person name="Osman S."/>
            <person name="Markiewicz E."/>
            <person name="Oyono O.L."/>
            <person name="Patti C."/>
            <person name="Phunkhang P."/>
            <person name="Pierre F."/>
            <person name="Priest M."/>
            <person name="Raghuraman S."/>
            <person name="Rege F."/>
            <person name="Reyes R."/>
            <person name="Rise C."/>
            <person name="Rogov P."/>
            <person name="Ross K."/>
            <person name="Ryan E."/>
            <person name="Settipalli S."/>
            <person name="Shea T."/>
            <person name="Sherpa N."/>
            <person name="Shi L."/>
            <person name="Shih D."/>
            <person name="Sparrow T."/>
            <person name="Spaulding J."/>
            <person name="Stalker J."/>
            <person name="Stange-Thomann N."/>
            <person name="Stavropoulos S."/>
            <person name="Stone C."/>
            <person name="Strader C."/>
            <person name="Tesfaye S."/>
            <person name="Thomson T."/>
            <person name="Thoulutsang Y."/>
            <person name="Thoulutsang D."/>
            <person name="Topham K."/>
            <person name="Topping I."/>
            <person name="Tsamla T."/>
            <person name="Vassiliev H."/>
            <person name="Vo A."/>
            <person name="Wangchuk T."/>
            <person name="Wangdi T."/>
            <person name="Weiand M."/>
            <person name="Wilkinson J."/>
            <person name="Wilson A."/>
            <person name="Yadav S."/>
            <person name="Young G."/>
            <person name="Yu Q."/>
            <person name="Zembek L."/>
            <person name="Zhong D."/>
            <person name="Zimmer A."/>
            <person name="Zwirko Z."/>
            <person name="Jaffe D.B."/>
            <person name="Alvarez P."/>
            <person name="Brockman W."/>
            <person name="Butler J."/>
            <person name="Chin C."/>
            <person name="Gnerre S."/>
            <person name="MacCallum I."/>
            <person name="Graves J.A."/>
            <person name="Ponting C.P."/>
            <person name="Breen M."/>
            <person name="Samollow P.B."/>
            <person name="Lander E.S."/>
            <person name="Lindblad-Toh K."/>
        </authorList>
    </citation>
    <scope>NUCLEOTIDE SEQUENCE [LARGE SCALE GENOMIC DNA]</scope>
</reference>
<evidence type="ECO:0000313" key="13">
    <source>
        <dbReference type="Proteomes" id="UP000002280"/>
    </source>
</evidence>
<dbReference type="Bgee" id="ENSMODG00000005511">
    <property type="expression patterns" value="Expressed in cerebellum and 9 other cell types or tissues"/>
</dbReference>
<evidence type="ECO:0000259" key="11">
    <source>
        <dbReference type="Pfam" id="PF14703"/>
    </source>
</evidence>
<feature type="transmembrane region" description="Helical" evidence="8">
    <location>
        <begin position="100"/>
        <end position="126"/>
    </location>
</feature>
<protein>
    <submittedName>
        <fullName evidence="12">Transmembrane protein 63C</fullName>
    </submittedName>
</protein>
<comment type="similarity">
    <text evidence="2">Belongs to the CSC1 (TC 1.A.17) family.</text>
</comment>
<feature type="domain" description="CSC1/OSCA1-like 7TM region" evidence="9">
    <location>
        <begin position="477"/>
        <end position="723"/>
    </location>
</feature>
<feature type="transmembrane region" description="Helical" evidence="8">
    <location>
        <begin position="562"/>
        <end position="585"/>
    </location>
</feature>
<gene>
    <name evidence="12" type="primary">TMEM63C</name>
</gene>
<feature type="transmembrane region" description="Helical" evidence="8">
    <location>
        <begin position="719"/>
        <end position="740"/>
    </location>
</feature>
<accession>A0A5F8GYG1</accession>
<evidence type="ECO:0000313" key="12">
    <source>
        <dbReference type="Ensembl" id="ENSMODP00000052658.1"/>
    </source>
</evidence>
<dbReference type="OMA" id="HCHHEER"/>
<keyword evidence="3" id="KW-0813">Transport</keyword>
<feature type="transmembrane region" description="Helical" evidence="8">
    <location>
        <begin position="208"/>
        <end position="228"/>
    </location>
</feature>
<keyword evidence="6 8" id="KW-0472">Membrane</keyword>
<comment type="catalytic activity">
    <reaction evidence="7">
        <text>Ca(2+)(in) = Ca(2+)(out)</text>
        <dbReference type="Rhea" id="RHEA:29671"/>
        <dbReference type="ChEBI" id="CHEBI:29108"/>
    </reaction>
</comment>
<dbReference type="Pfam" id="PF14703">
    <property type="entry name" value="PHM7_cyt"/>
    <property type="match status" value="1"/>
</dbReference>
<dbReference type="AlphaFoldDB" id="A0A5F8GYG1"/>
<dbReference type="InParanoid" id="A0A5F8GYG1"/>
<dbReference type="RefSeq" id="XP_007472812.1">
    <property type="nucleotide sequence ID" value="XM_007472750.2"/>
</dbReference>
<feature type="transmembrane region" description="Helical" evidence="8">
    <location>
        <begin position="478"/>
        <end position="498"/>
    </location>
</feature>
<dbReference type="FunCoup" id="A0A5F8GYG1">
    <property type="interactions" value="202"/>
</dbReference>
<dbReference type="InterPro" id="IPR032880">
    <property type="entry name" value="CSC1/OSCA1-like_N"/>
</dbReference>
<comment type="subcellular location">
    <subcellularLocation>
        <location evidence="1">Membrane</location>
        <topology evidence="1">Multi-pass membrane protein</topology>
    </subcellularLocation>
</comment>
<dbReference type="GO" id="GO:0005886">
    <property type="term" value="C:plasma membrane"/>
    <property type="evidence" value="ECO:0000318"/>
    <property type="project" value="GO_Central"/>
</dbReference>
<evidence type="ECO:0000259" key="9">
    <source>
        <dbReference type="Pfam" id="PF02714"/>
    </source>
</evidence>
<feature type="transmembrane region" description="Helical" evidence="8">
    <location>
        <begin position="752"/>
        <end position="773"/>
    </location>
</feature>
<feature type="transmembrane region" description="Helical" evidence="8">
    <location>
        <begin position="518"/>
        <end position="541"/>
    </location>
</feature>
<evidence type="ECO:0000256" key="3">
    <source>
        <dbReference type="ARBA" id="ARBA00022448"/>
    </source>
</evidence>
<dbReference type="Proteomes" id="UP000002280">
    <property type="component" value="Chromosome 1"/>
</dbReference>
<dbReference type="GO" id="GO:1990760">
    <property type="term" value="F:osmolarity-sensing monoatomic cation channel activity"/>
    <property type="evidence" value="ECO:0007669"/>
    <property type="project" value="Ensembl"/>
</dbReference>
<feature type="domain" description="CSC1/OSCA1-like N-terminal transmembrane" evidence="10">
    <location>
        <begin position="159"/>
        <end position="274"/>
    </location>
</feature>
<dbReference type="Pfam" id="PF02714">
    <property type="entry name" value="RSN1_7TM"/>
    <property type="match status" value="1"/>
</dbReference>
<dbReference type="Pfam" id="PF13967">
    <property type="entry name" value="RSN1_TM"/>
    <property type="match status" value="1"/>
</dbReference>